<comment type="subcellular location">
    <subcellularLocation>
        <location evidence="6">Cytoplasm</location>
    </subcellularLocation>
</comment>
<dbReference type="PIRSF" id="PIRSF001357">
    <property type="entry name" value="DeoC"/>
    <property type="match status" value="1"/>
</dbReference>
<evidence type="ECO:0000313" key="8">
    <source>
        <dbReference type="Proteomes" id="UP001524502"/>
    </source>
</evidence>
<keyword evidence="3 6" id="KW-0456">Lyase</keyword>
<comment type="similarity">
    <text evidence="1 6">Belongs to the DeoC/FbaB aldolase family. DeoC type 1 subfamily.</text>
</comment>
<dbReference type="CDD" id="cd00959">
    <property type="entry name" value="DeoC"/>
    <property type="match status" value="1"/>
</dbReference>
<evidence type="ECO:0000256" key="3">
    <source>
        <dbReference type="ARBA" id="ARBA00023239"/>
    </source>
</evidence>
<gene>
    <name evidence="6 7" type="primary">deoC</name>
    <name evidence="7" type="ORF">NE619_15475</name>
</gene>
<evidence type="ECO:0000256" key="6">
    <source>
        <dbReference type="HAMAP-Rule" id="MF_00114"/>
    </source>
</evidence>
<dbReference type="EMBL" id="JANFXK010000021">
    <property type="protein sequence ID" value="MCQ4638135.1"/>
    <property type="molecule type" value="Genomic_DNA"/>
</dbReference>
<sequence>MKPLNKYFDHTNLKADATSADIIKLCGEAKKYDFYAVCVHGCYVPLAAKELADTGIKIASVVGFPLGMESTESKVYEAVAACKNGADEIDMVINIGALKEGRYDYVRDEIEKVAEASGQHKAIVKVILEVCLLTDEEIVKGCQLAVEAGAAFVKTSTGFGKSGATPHTVALIKETVGDQIMIKASGGIRDVLVTKEMLRLGADRIGASASVVIMEAIK</sequence>
<comment type="catalytic activity">
    <reaction evidence="5 6">
        <text>2-deoxy-D-ribose 5-phosphate = D-glyceraldehyde 3-phosphate + acetaldehyde</text>
        <dbReference type="Rhea" id="RHEA:12821"/>
        <dbReference type="ChEBI" id="CHEBI:15343"/>
        <dbReference type="ChEBI" id="CHEBI:59776"/>
        <dbReference type="ChEBI" id="CHEBI:62877"/>
        <dbReference type="EC" id="4.1.2.4"/>
    </reaction>
</comment>
<name>A0ABT1RSE2_9FIRM</name>
<evidence type="ECO:0000256" key="2">
    <source>
        <dbReference type="ARBA" id="ARBA00022490"/>
    </source>
</evidence>
<evidence type="ECO:0000256" key="5">
    <source>
        <dbReference type="ARBA" id="ARBA00048791"/>
    </source>
</evidence>
<dbReference type="PANTHER" id="PTHR10889">
    <property type="entry name" value="DEOXYRIBOSE-PHOSPHATE ALDOLASE"/>
    <property type="match status" value="1"/>
</dbReference>
<dbReference type="InterPro" id="IPR011343">
    <property type="entry name" value="DeoC"/>
</dbReference>
<comment type="caution">
    <text evidence="7">The sequence shown here is derived from an EMBL/GenBank/DDBJ whole genome shotgun (WGS) entry which is preliminary data.</text>
</comment>
<dbReference type="PANTHER" id="PTHR10889:SF1">
    <property type="entry name" value="DEOXYRIBOSE-PHOSPHATE ALDOLASE"/>
    <property type="match status" value="1"/>
</dbReference>
<comment type="function">
    <text evidence="6">Catalyzes a reversible aldol reaction between acetaldehyde and D-glyceraldehyde 3-phosphate to generate 2-deoxy-D-ribose 5-phosphate.</text>
</comment>
<reference evidence="7 8" key="1">
    <citation type="submission" date="2022-06" db="EMBL/GenBank/DDBJ databases">
        <title>Isolation of gut microbiota from human fecal samples.</title>
        <authorList>
            <person name="Pamer E.G."/>
            <person name="Barat B."/>
            <person name="Waligurski E."/>
            <person name="Medina S."/>
            <person name="Paddock L."/>
            <person name="Mostad J."/>
        </authorList>
    </citation>
    <scope>NUCLEOTIDE SEQUENCE [LARGE SCALE GENOMIC DNA]</scope>
    <source>
        <strain evidence="7 8">SL.3.17</strain>
    </source>
</reference>
<dbReference type="Pfam" id="PF01791">
    <property type="entry name" value="DeoC"/>
    <property type="match status" value="1"/>
</dbReference>
<organism evidence="7 8">
    <name type="scientific">Anaerovorax odorimutans</name>
    <dbReference type="NCBI Taxonomy" id="109327"/>
    <lineage>
        <taxon>Bacteria</taxon>
        <taxon>Bacillati</taxon>
        <taxon>Bacillota</taxon>
        <taxon>Clostridia</taxon>
        <taxon>Peptostreptococcales</taxon>
        <taxon>Anaerovoracaceae</taxon>
        <taxon>Anaerovorax</taxon>
    </lineage>
</organism>
<keyword evidence="8" id="KW-1185">Reference proteome</keyword>
<dbReference type="SUPFAM" id="SSF51569">
    <property type="entry name" value="Aldolase"/>
    <property type="match status" value="1"/>
</dbReference>
<dbReference type="RefSeq" id="WP_256133329.1">
    <property type="nucleotide sequence ID" value="NZ_JANFXK010000021.1"/>
</dbReference>
<feature type="active site" description="Proton donor/acceptor" evidence="6">
    <location>
        <position position="90"/>
    </location>
</feature>
<dbReference type="GO" id="GO:0004139">
    <property type="term" value="F:deoxyribose-phosphate aldolase activity"/>
    <property type="evidence" value="ECO:0007669"/>
    <property type="project" value="UniProtKB-EC"/>
</dbReference>
<dbReference type="HAMAP" id="MF_00114">
    <property type="entry name" value="DeoC_type1"/>
    <property type="match status" value="1"/>
</dbReference>
<feature type="active site" description="Proton donor/acceptor" evidence="6">
    <location>
        <position position="183"/>
    </location>
</feature>
<dbReference type="NCBIfam" id="TIGR00126">
    <property type="entry name" value="deoC"/>
    <property type="match status" value="1"/>
</dbReference>
<evidence type="ECO:0000256" key="1">
    <source>
        <dbReference type="ARBA" id="ARBA00010936"/>
    </source>
</evidence>
<dbReference type="InterPro" id="IPR013785">
    <property type="entry name" value="Aldolase_TIM"/>
</dbReference>
<evidence type="ECO:0000313" key="7">
    <source>
        <dbReference type="EMBL" id="MCQ4638135.1"/>
    </source>
</evidence>
<keyword evidence="4 6" id="KW-0704">Schiff base</keyword>
<proteinExistence type="inferred from homology"/>
<feature type="active site" description="Schiff-base intermediate with acetaldehyde" evidence="6">
    <location>
        <position position="154"/>
    </location>
</feature>
<dbReference type="SMART" id="SM01133">
    <property type="entry name" value="DeoC"/>
    <property type="match status" value="1"/>
</dbReference>
<comment type="pathway">
    <text evidence="6">Carbohydrate degradation; 2-deoxy-D-ribose 1-phosphate degradation; D-glyceraldehyde 3-phosphate and acetaldehyde from 2-deoxy-alpha-D-ribose 1-phosphate: step 2/2.</text>
</comment>
<dbReference type="InterPro" id="IPR028581">
    <property type="entry name" value="DeoC_typeI"/>
</dbReference>
<accession>A0ABT1RSE2</accession>
<dbReference type="Proteomes" id="UP001524502">
    <property type="component" value="Unassembled WGS sequence"/>
</dbReference>
<dbReference type="EC" id="4.1.2.4" evidence="6"/>
<keyword evidence="2 6" id="KW-0963">Cytoplasm</keyword>
<protein>
    <recommendedName>
        <fullName evidence="6">Deoxyribose-phosphate aldolase</fullName>
        <shortName evidence="6">DERA</shortName>
        <ecNumber evidence="6">4.1.2.4</ecNumber>
    </recommendedName>
    <alternativeName>
        <fullName evidence="6">2-deoxy-D-ribose 5-phosphate aldolase</fullName>
    </alternativeName>
    <alternativeName>
        <fullName evidence="6">Phosphodeoxyriboaldolase</fullName>
        <shortName evidence="6">Deoxyriboaldolase</shortName>
    </alternativeName>
</protein>
<dbReference type="Gene3D" id="3.20.20.70">
    <property type="entry name" value="Aldolase class I"/>
    <property type="match status" value="1"/>
</dbReference>
<evidence type="ECO:0000256" key="4">
    <source>
        <dbReference type="ARBA" id="ARBA00023270"/>
    </source>
</evidence>
<dbReference type="InterPro" id="IPR002915">
    <property type="entry name" value="DeoC/FbaB/LacD_aldolase"/>
</dbReference>